<comment type="caution">
    <text evidence="2">The sequence shown here is derived from an EMBL/GenBank/DDBJ whole genome shotgun (WGS) entry which is preliminary data.</text>
</comment>
<sequence>ESKNKKYISNSKSVLKSEIDVLENRDVILLYETNEELTYLSLLHREDHNNGQDSSVEYEVTTPLKIGQVFEHVQDMFSAKWNLMKDLSGSPDHTTTKEMESATTESKGKAKIGEKQDFGSTTNNKVVAQYEVEA</sequence>
<evidence type="ECO:0000313" key="3">
    <source>
        <dbReference type="Proteomes" id="UP000325081"/>
    </source>
</evidence>
<evidence type="ECO:0000313" key="2">
    <source>
        <dbReference type="EMBL" id="GER39376.1"/>
    </source>
</evidence>
<dbReference type="EMBL" id="BKCP01005628">
    <property type="protein sequence ID" value="GER39376.1"/>
    <property type="molecule type" value="Genomic_DNA"/>
</dbReference>
<keyword evidence="3" id="KW-1185">Reference proteome</keyword>
<organism evidence="2 3">
    <name type="scientific">Striga asiatica</name>
    <name type="common">Asiatic witchweed</name>
    <name type="synonym">Buchnera asiatica</name>
    <dbReference type="NCBI Taxonomy" id="4170"/>
    <lineage>
        <taxon>Eukaryota</taxon>
        <taxon>Viridiplantae</taxon>
        <taxon>Streptophyta</taxon>
        <taxon>Embryophyta</taxon>
        <taxon>Tracheophyta</taxon>
        <taxon>Spermatophyta</taxon>
        <taxon>Magnoliopsida</taxon>
        <taxon>eudicotyledons</taxon>
        <taxon>Gunneridae</taxon>
        <taxon>Pentapetalae</taxon>
        <taxon>asterids</taxon>
        <taxon>lamiids</taxon>
        <taxon>Lamiales</taxon>
        <taxon>Orobanchaceae</taxon>
        <taxon>Buchnereae</taxon>
        <taxon>Striga</taxon>
    </lineage>
</organism>
<proteinExistence type="predicted"/>
<evidence type="ECO:0000256" key="1">
    <source>
        <dbReference type="SAM" id="MobiDB-lite"/>
    </source>
</evidence>
<protein>
    <submittedName>
        <fullName evidence="2">ARM repeat superfamily protein</fullName>
    </submittedName>
</protein>
<feature type="region of interest" description="Disordered" evidence="1">
    <location>
        <begin position="88"/>
        <end position="118"/>
    </location>
</feature>
<accession>A0A5A7Q3B8</accession>
<feature type="non-terminal residue" evidence="2">
    <location>
        <position position="134"/>
    </location>
</feature>
<dbReference type="AlphaFoldDB" id="A0A5A7Q3B8"/>
<gene>
    <name evidence="2" type="ORF">STAS_15990</name>
</gene>
<feature type="non-terminal residue" evidence="2">
    <location>
        <position position="1"/>
    </location>
</feature>
<reference evidence="3" key="1">
    <citation type="journal article" date="2019" name="Curr. Biol.">
        <title>Genome Sequence of Striga asiatica Provides Insight into the Evolution of Plant Parasitism.</title>
        <authorList>
            <person name="Yoshida S."/>
            <person name="Kim S."/>
            <person name="Wafula E.K."/>
            <person name="Tanskanen J."/>
            <person name="Kim Y.M."/>
            <person name="Honaas L."/>
            <person name="Yang Z."/>
            <person name="Spallek T."/>
            <person name="Conn C.E."/>
            <person name="Ichihashi Y."/>
            <person name="Cheong K."/>
            <person name="Cui S."/>
            <person name="Der J.P."/>
            <person name="Gundlach H."/>
            <person name="Jiao Y."/>
            <person name="Hori C."/>
            <person name="Ishida J.K."/>
            <person name="Kasahara H."/>
            <person name="Kiba T."/>
            <person name="Kim M.S."/>
            <person name="Koo N."/>
            <person name="Laohavisit A."/>
            <person name="Lee Y.H."/>
            <person name="Lumba S."/>
            <person name="McCourt P."/>
            <person name="Mortimer J.C."/>
            <person name="Mutuku J.M."/>
            <person name="Nomura T."/>
            <person name="Sasaki-Sekimoto Y."/>
            <person name="Seto Y."/>
            <person name="Wang Y."/>
            <person name="Wakatake T."/>
            <person name="Sakakibara H."/>
            <person name="Demura T."/>
            <person name="Yamaguchi S."/>
            <person name="Yoneyama K."/>
            <person name="Manabe R.I."/>
            <person name="Nelson D.C."/>
            <person name="Schulman A.H."/>
            <person name="Timko M.P."/>
            <person name="dePamphilis C.W."/>
            <person name="Choi D."/>
            <person name="Shirasu K."/>
        </authorList>
    </citation>
    <scope>NUCLEOTIDE SEQUENCE [LARGE SCALE GENOMIC DNA]</scope>
    <source>
        <strain evidence="3">cv. UVA1</strain>
    </source>
</reference>
<dbReference type="Proteomes" id="UP000325081">
    <property type="component" value="Unassembled WGS sequence"/>
</dbReference>
<feature type="compositionally biased region" description="Basic and acidic residues" evidence="1">
    <location>
        <begin position="94"/>
        <end position="117"/>
    </location>
</feature>
<name>A0A5A7Q3B8_STRAF</name>